<sequence>MITANVNPVISFMLRSPAAIWSANKAAGPVT</sequence>
<accession>A0A916P9R9</accession>
<proteinExistence type="predicted"/>
<evidence type="ECO:0000313" key="1">
    <source>
        <dbReference type="EMBL" id="COW79606.1"/>
    </source>
</evidence>
<dbReference type="AlphaFoldDB" id="A0A916P9R9"/>
<organism evidence="1 2">
    <name type="scientific">Mycobacterium tuberculosis</name>
    <dbReference type="NCBI Taxonomy" id="1773"/>
    <lineage>
        <taxon>Bacteria</taxon>
        <taxon>Bacillati</taxon>
        <taxon>Actinomycetota</taxon>
        <taxon>Actinomycetes</taxon>
        <taxon>Mycobacteriales</taxon>
        <taxon>Mycobacteriaceae</taxon>
        <taxon>Mycobacterium</taxon>
        <taxon>Mycobacterium tuberculosis complex</taxon>
    </lineage>
</organism>
<gene>
    <name evidence="1" type="ORF">ERS007739_00091</name>
</gene>
<protein>
    <submittedName>
        <fullName evidence="1">Uncharacterized protein</fullName>
    </submittedName>
</protein>
<reference evidence="2" key="1">
    <citation type="submission" date="2015-03" db="EMBL/GenBank/DDBJ databases">
        <authorList>
            <consortium name="Pathogen Informatics"/>
        </authorList>
    </citation>
    <scope>NUCLEOTIDE SEQUENCE [LARGE SCALE GENOMIC DNA]</scope>
    <source>
        <strain evidence="2">N09902308</strain>
    </source>
</reference>
<name>A0A916P9R9_MYCTX</name>
<dbReference type="EMBL" id="CSBK01000019">
    <property type="protein sequence ID" value="COW79606.1"/>
    <property type="molecule type" value="Genomic_DNA"/>
</dbReference>
<evidence type="ECO:0000313" key="2">
    <source>
        <dbReference type="Proteomes" id="UP000039021"/>
    </source>
</evidence>
<dbReference type="Proteomes" id="UP000039021">
    <property type="component" value="Unassembled WGS sequence"/>
</dbReference>
<comment type="caution">
    <text evidence="1">The sequence shown here is derived from an EMBL/GenBank/DDBJ whole genome shotgun (WGS) entry which is preliminary data.</text>
</comment>